<organism evidence="2 3">
    <name type="scientific">Streptomyces alfalfae</name>
    <dbReference type="NCBI Taxonomy" id="1642299"/>
    <lineage>
        <taxon>Bacteria</taxon>
        <taxon>Bacillati</taxon>
        <taxon>Actinomycetota</taxon>
        <taxon>Actinomycetes</taxon>
        <taxon>Kitasatosporales</taxon>
        <taxon>Streptomycetaceae</taxon>
        <taxon>Streptomyces</taxon>
    </lineage>
</organism>
<proteinExistence type="predicted"/>
<feature type="region of interest" description="Disordered" evidence="1">
    <location>
        <begin position="28"/>
        <end position="51"/>
    </location>
</feature>
<dbReference type="EMBL" id="CP065959">
    <property type="protein sequence ID" value="QQC93046.1"/>
    <property type="molecule type" value="Genomic_DNA"/>
</dbReference>
<evidence type="ECO:0000313" key="3">
    <source>
        <dbReference type="Proteomes" id="UP000596130"/>
    </source>
</evidence>
<protein>
    <submittedName>
        <fullName evidence="2">Uncharacterized protein</fullName>
    </submittedName>
</protein>
<sequence>MKSHVNGPRQMRHRSALAVAGAVVLGASACTDNRPPGSRRGRRPGRQEAEAVAGHLSLKQAHLPDILGDLLRKARQR</sequence>
<accession>A0A7T4PMM4</accession>
<evidence type="ECO:0000256" key="1">
    <source>
        <dbReference type="SAM" id="MobiDB-lite"/>
    </source>
</evidence>
<dbReference type="AlphaFoldDB" id="A0A7T4PMM4"/>
<reference evidence="2 3" key="1">
    <citation type="submission" date="2020-12" db="EMBL/GenBank/DDBJ databases">
        <title>Identification and biosynthesis of polyene macrolides produced by Streptomyces alfalfae Men-myco-93-63.</title>
        <authorList>
            <person name="Liu D."/>
            <person name="Li Y."/>
            <person name="Liu L."/>
            <person name="Han X."/>
            <person name="Shen F."/>
        </authorList>
    </citation>
    <scope>NUCLEOTIDE SEQUENCE [LARGE SCALE GENOMIC DNA]</scope>
    <source>
        <strain evidence="2 3">Men-myco-93-63</strain>
    </source>
</reference>
<evidence type="ECO:0000313" key="2">
    <source>
        <dbReference type="EMBL" id="QQC93046.1"/>
    </source>
</evidence>
<dbReference type="RefSeq" id="WP_123985568.1">
    <property type="nucleotide sequence ID" value="NZ_CP015588.1"/>
</dbReference>
<dbReference type="PROSITE" id="PS51257">
    <property type="entry name" value="PROKAR_LIPOPROTEIN"/>
    <property type="match status" value="1"/>
</dbReference>
<name>A0A7T4PMM4_9ACTN</name>
<gene>
    <name evidence="2" type="ORF">I8755_35440</name>
</gene>
<dbReference type="Proteomes" id="UP000596130">
    <property type="component" value="Chromosome"/>
</dbReference>